<dbReference type="OrthoDB" id="247013at2759"/>
<dbReference type="EMBL" id="JAEHOC010000010">
    <property type="protein sequence ID" value="KAG2437961.1"/>
    <property type="molecule type" value="Genomic_DNA"/>
</dbReference>
<organism evidence="3 4">
    <name type="scientific">Chlamydomonas incerta</name>
    <dbReference type="NCBI Taxonomy" id="51695"/>
    <lineage>
        <taxon>Eukaryota</taxon>
        <taxon>Viridiplantae</taxon>
        <taxon>Chlorophyta</taxon>
        <taxon>core chlorophytes</taxon>
        <taxon>Chlorophyceae</taxon>
        <taxon>CS clade</taxon>
        <taxon>Chlamydomonadales</taxon>
        <taxon>Chlamydomonadaceae</taxon>
        <taxon>Chlamydomonas</taxon>
    </lineage>
</organism>
<evidence type="ECO:0000313" key="4">
    <source>
        <dbReference type="Proteomes" id="UP000650467"/>
    </source>
</evidence>
<proteinExistence type="inferred from homology"/>
<dbReference type="GO" id="GO:0005634">
    <property type="term" value="C:nucleus"/>
    <property type="evidence" value="ECO:0007669"/>
    <property type="project" value="TreeGrafter"/>
</dbReference>
<feature type="region of interest" description="Disordered" evidence="2">
    <location>
        <begin position="259"/>
        <end position="288"/>
    </location>
</feature>
<comment type="similarity">
    <text evidence="1">Belongs to the rtf2 family.</text>
</comment>
<dbReference type="AlphaFoldDB" id="A0A835TGQ5"/>
<dbReference type="PANTHER" id="PTHR12775">
    <property type="entry name" value="PROTEIN C20ORF43 HOMOLOG"/>
    <property type="match status" value="1"/>
</dbReference>
<dbReference type="InterPro" id="IPR027799">
    <property type="entry name" value="Rtf2_RING-finger"/>
</dbReference>
<reference evidence="3" key="1">
    <citation type="journal article" date="2020" name="bioRxiv">
        <title>Comparative genomics of Chlamydomonas.</title>
        <authorList>
            <person name="Craig R.J."/>
            <person name="Hasan A.R."/>
            <person name="Ness R.W."/>
            <person name="Keightley P.D."/>
        </authorList>
    </citation>
    <scope>NUCLEOTIDE SEQUENCE</scope>
    <source>
        <strain evidence="3">SAG 7.73</strain>
    </source>
</reference>
<keyword evidence="4" id="KW-1185">Reference proteome</keyword>
<gene>
    <name evidence="3" type="ORF">HXX76_005576</name>
</gene>
<comment type="caution">
    <text evidence="3">The sequence shown here is derived from an EMBL/GenBank/DDBJ whole genome shotgun (WGS) entry which is preliminary data.</text>
</comment>
<dbReference type="PANTHER" id="PTHR12775:SF0">
    <property type="entry name" value="REPLICATION TERMINATION FACTOR 2"/>
    <property type="match status" value="1"/>
</dbReference>
<feature type="compositionally biased region" description="Gly residues" evidence="2">
    <location>
        <begin position="136"/>
        <end position="161"/>
    </location>
</feature>
<evidence type="ECO:0008006" key="5">
    <source>
        <dbReference type="Google" id="ProtNLM"/>
    </source>
</evidence>
<dbReference type="GO" id="GO:0006274">
    <property type="term" value="P:DNA replication termination"/>
    <property type="evidence" value="ECO:0007669"/>
    <property type="project" value="TreeGrafter"/>
</dbReference>
<protein>
    <recommendedName>
        <fullName evidence="5">Replication termination factor 2</fullName>
    </recommendedName>
</protein>
<evidence type="ECO:0000313" key="3">
    <source>
        <dbReference type="EMBL" id="KAG2437961.1"/>
    </source>
</evidence>
<sequence>MGLDGGTIATRSDVLRRQSSRVAQHDTSRSSRGGNAAGKVSDPGAVEASVARQTAWSNCALSSQPLQPPLVADGLGRLYNKEAVIQFILCAKDKVTEPEALLQYANQLRVAAGGLDHITSLRDVFDVTLTPEPGRGASGSGKARGGGSEAAGAGGRGGGGAGSGWVCPVTLVPCERYPCSALRPCGHVLSDRAIKNLRGPAGGGGGEAGGGKRAAAADETCPVCGLAYTSTVPVNGTPEQVAVLRAGLRAAAAAKAAKREHAAAGAAGEEAGRGGSKKRRKGEHGEAA</sequence>
<dbReference type="InterPro" id="IPR006735">
    <property type="entry name" value="Rtf2"/>
</dbReference>
<dbReference type="Pfam" id="PF04641">
    <property type="entry name" value="Rtf2"/>
    <property type="match status" value="1"/>
</dbReference>
<name>A0A835TGQ5_CHLIN</name>
<dbReference type="CDD" id="cd16653">
    <property type="entry name" value="RING-like_Rtf2"/>
    <property type="match status" value="1"/>
</dbReference>
<evidence type="ECO:0000256" key="2">
    <source>
        <dbReference type="SAM" id="MobiDB-lite"/>
    </source>
</evidence>
<accession>A0A835TGQ5</accession>
<evidence type="ECO:0000256" key="1">
    <source>
        <dbReference type="ARBA" id="ARBA00009885"/>
    </source>
</evidence>
<dbReference type="Proteomes" id="UP000650467">
    <property type="component" value="Unassembled WGS sequence"/>
</dbReference>
<feature type="region of interest" description="Disordered" evidence="2">
    <location>
        <begin position="16"/>
        <end position="44"/>
    </location>
</feature>
<feature type="region of interest" description="Disordered" evidence="2">
    <location>
        <begin position="131"/>
        <end position="161"/>
    </location>
</feature>